<protein>
    <recommendedName>
        <fullName evidence="3">ASPIC/UnbV domain-containing protein</fullName>
    </recommendedName>
</protein>
<feature type="signal peptide" evidence="2">
    <location>
        <begin position="1"/>
        <end position="41"/>
    </location>
</feature>
<dbReference type="PANTHER" id="PTHR16026">
    <property type="entry name" value="CARTILAGE ACIDIC PROTEIN 1"/>
    <property type="match status" value="1"/>
</dbReference>
<dbReference type="InterPro" id="IPR028994">
    <property type="entry name" value="Integrin_alpha_N"/>
</dbReference>
<sequence length="546" mass="58966">MNGRTWPYRRRGCQAFSRRLARLAVQVCAVAVIAVPPGARAAQAQGDVPAIAFEDRSDRLHLPDRDGVRRPFTGEAFALVIGDMGGRPLPDLYLNHHHRWIPAAATFPDAHVILDPGHANGPTGWQTLTAWDQHGAVLIDIDGDGDRDIVEASGGNLAEATWEHRDRTSNRVFRNTPDGFIDENIAAELGLSHELGRTYAVTALHLGGRLGLIFGVLPRPDTRYPTALYVQQDDGSFAPEPERFRVGHRTGMVASIATYRLAIPGFFDDDDTIDLILSQNAWPPHTVLFRGTPDGYFITTGEDLMPSWPTDGVAVPGVAAAPDRVWLTQRNRRLAPWYDTVLVCCTDTAATGWQPFDGPAPGAASYGVTRGDFDNDMDVDVMSLVQDDSGGWGLIFWENDGAGRFRAHRLPHGGAAAPIGITSGDLDLDGTLDLVIGDAGGTERSSYTLLMGRAPAGNWLQIDLRDPWSLDGLGARIRVTAGGQVQTLGQTGGGHWAAQDHVRLHVGLGRQDQVALEVSWPDGTTTRHATAANRLVTLTHPGVSAD</sequence>
<evidence type="ECO:0000256" key="1">
    <source>
        <dbReference type="ARBA" id="ARBA00022729"/>
    </source>
</evidence>
<dbReference type="HOGENOM" id="CLU_498633_0_0_5"/>
<evidence type="ECO:0000313" key="5">
    <source>
        <dbReference type="Proteomes" id="UP000019593"/>
    </source>
</evidence>
<feature type="chain" id="PRO_5004915260" description="ASPIC/UnbV domain-containing protein" evidence="2">
    <location>
        <begin position="42"/>
        <end position="546"/>
    </location>
</feature>
<keyword evidence="5" id="KW-1185">Reference proteome</keyword>
<accession>W8S2C8</accession>
<keyword evidence="1 2" id="KW-0732">Signal</keyword>
<dbReference type="InterPro" id="IPR011519">
    <property type="entry name" value="UnbV_ASPIC"/>
</dbReference>
<dbReference type="Proteomes" id="UP000019593">
    <property type="component" value="Chromosome"/>
</dbReference>
<name>W8S2C8_9RHOB</name>
<dbReference type="AlphaFoldDB" id="W8S2C8"/>
<dbReference type="InterPro" id="IPR013517">
    <property type="entry name" value="FG-GAP"/>
</dbReference>
<dbReference type="InterPro" id="IPR027039">
    <property type="entry name" value="Crtac1"/>
</dbReference>
<dbReference type="KEGG" id="red:roselon_00447"/>
<reference evidence="4 5" key="1">
    <citation type="submission" date="2013-03" db="EMBL/GenBank/DDBJ databases">
        <authorList>
            <person name="Fiebig A."/>
            <person name="Goeker M."/>
            <person name="Klenk H.-P.P."/>
        </authorList>
    </citation>
    <scope>NUCLEOTIDE SEQUENCE [LARGE SCALE GENOMIC DNA]</scope>
    <source>
        <strain evidence="5">DSM 19469</strain>
    </source>
</reference>
<evidence type="ECO:0000256" key="2">
    <source>
        <dbReference type="SAM" id="SignalP"/>
    </source>
</evidence>
<dbReference type="eggNOG" id="COG2931">
    <property type="taxonomic scope" value="Bacteria"/>
</dbReference>
<proteinExistence type="predicted"/>
<dbReference type="PANTHER" id="PTHR16026:SF0">
    <property type="entry name" value="CARTILAGE ACIDIC PROTEIN 1"/>
    <property type="match status" value="1"/>
</dbReference>
<dbReference type="STRING" id="1294273.roselon_00447"/>
<evidence type="ECO:0000313" key="4">
    <source>
        <dbReference type="EMBL" id="AHM02891.1"/>
    </source>
</evidence>
<gene>
    <name evidence="4" type="ORF">roselon_00447</name>
</gene>
<dbReference type="Pfam" id="PF07593">
    <property type="entry name" value="UnbV_ASPIC"/>
    <property type="match status" value="1"/>
</dbReference>
<evidence type="ECO:0000259" key="3">
    <source>
        <dbReference type="Pfam" id="PF07593"/>
    </source>
</evidence>
<organism evidence="4 5">
    <name type="scientific">Roseicyclus elongatus DSM 19469</name>
    <dbReference type="NCBI Taxonomy" id="1294273"/>
    <lineage>
        <taxon>Bacteria</taxon>
        <taxon>Pseudomonadati</taxon>
        <taxon>Pseudomonadota</taxon>
        <taxon>Alphaproteobacteria</taxon>
        <taxon>Rhodobacterales</taxon>
        <taxon>Roseobacteraceae</taxon>
        <taxon>Roseicyclus</taxon>
    </lineage>
</organism>
<dbReference type="EMBL" id="CP004372">
    <property type="protein sequence ID" value="AHM02891.1"/>
    <property type="molecule type" value="Genomic_DNA"/>
</dbReference>
<dbReference type="Pfam" id="PF13517">
    <property type="entry name" value="FG-GAP_3"/>
    <property type="match status" value="1"/>
</dbReference>
<feature type="domain" description="ASPIC/UnbV" evidence="3">
    <location>
        <begin position="472"/>
        <end position="535"/>
    </location>
</feature>
<dbReference type="SUPFAM" id="SSF69318">
    <property type="entry name" value="Integrin alpha N-terminal domain"/>
    <property type="match status" value="1"/>
</dbReference>